<accession>A0A7Z0UGM6</accession>
<organism evidence="1 2">
    <name type="scientific">Rhizobium changzhiense</name>
    <dbReference type="NCBI Taxonomy" id="2692317"/>
    <lineage>
        <taxon>Bacteria</taxon>
        <taxon>Pseudomonadati</taxon>
        <taxon>Pseudomonadota</taxon>
        <taxon>Alphaproteobacteria</taxon>
        <taxon>Hyphomicrobiales</taxon>
        <taxon>Rhizobiaceae</taxon>
        <taxon>Rhizobium/Agrobacterium group</taxon>
        <taxon>Rhizobium</taxon>
    </lineage>
</organism>
<reference evidence="1 2" key="1">
    <citation type="submission" date="2020-07" db="EMBL/GenBank/DDBJ databases">
        <authorList>
            <person name="Sun Q."/>
        </authorList>
    </citation>
    <scope>NUCLEOTIDE SEQUENCE [LARGE SCALE GENOMIC DNA]</scope>
    <source>
        <strain evidence="1 2">WYCCWR 11290</strain>
    </source>
</reference>
<proteinExistence type="predicted"/>
<evidence type="ECO:0000313" key="1">
    <source>
        <dbReference type="EMBL" id="NZD65476.1"/>
    </source>
</evidence>
<protein>
    <submittedName>
        <fullName evidence="1">Uncharacterized protein</fullName>
    </submittedName>
</protein>
<dbReference type="AlphaFoldDB" id="A0A7Z0UGM6"/>
<gene>
    <name evidence="1" type="ORF">HX900_30810</name>
</gene>
<name>A0A7Z0UGM6_9HYPH</name>
<dbReference type="RefSeq" id="WP_180696941.1">
    <property type="nucleotide sequence ID" value="NZ_JACCPJ010000012.1"/>
</dbReference>
<dbReference type="EMBL" id="JACCPJ010000012">
    <property type="protein sequence ID" value="NZD65476.1"/>
    <property type="molecule type" value="Genomic_DNA"/>
</dbReference>
<evidence type="ECO:0000313" key="2">
    <source>
        <dbReference type="Proteomes" id="UP000532162"/>
    </source>
</evidence>
<sequence length="90" mass="9734">MTYIQGVGVIKLDRRRFSSVQGDRYSSISPNSANQTIQLPASGPGLPVAVIDRNAGIAVTGTIAERQPGNMNTTEMPIHFRGVAHLDHNY</sequence>
<dbReference type="Proteomes" id="UP000532162">
    <property type="component" value="Unassembled WGS sequence"/>
</dbReference>
<comment type="caution">
    <text evidence="1">The sequence shown here is derived from an EMBL/GenBank/DDBJ whole genome shotgun (WGS) entry which is preliminary data.</text>
</comment>